<protein>
    <recommendedName>
        <fullName evidence="3 14">Exodeoxyribonuclease I</fullName>
        <ecNumber evidence="2 14">3.1.11.1</ecNumber>
    </recommendedName>
</protein>
<dbReference type="AlphaFoldDB" id="A0A4D6XI87"/>
<sequence>MLFKNYKPTFLFYDYETFGTHTALDKPAQFACIRTDLNLNIIDIPECFYCFPADDYLPDPQSVLITHITPQYTQKNGMNEYNFSKKIYDILMQPYTCTVGFNNINFDDEITRNIFYRNFFDPYEWSWKNKNSRWDIINLLRACYALRPIGIKWPKNQLGLPSFKLSDLTEINNIIHLDKHDAMSDVYATIEMAKLVKTKQPKLFNFFFKNKNKKELYKLINLKKSEPIVCISNFFGAIRKNASCIFPLIWHQNNKNILIAIDLFKDIKKLIFLCKNISFEGSFIKELLDSGVVLVHLNRCPILAPIKTIRKEDHDRLKFNLILYYKKIEILKRNSSLIKNIQIIFSKDNIVNHSSNVDLQIYNSFFNLNDKKIINDIRKIEPIYLKKEYCNFHDPRLKVLFFRYRARNFFHTLDNNEKKIWLKHCFEILNPFTLNEYQNKIECLLKKYSFNSKNKILLTRLLDYAIKKHQKLCYISFNL</sequence>
<dbReference type="PROSITE" id="PS51785">
    <property type="entry name" value="EXOI_C"/>
    <property type="match status" value="1"/>
</dbReference>
<comment type="function">
    <text evidence="12">Degrades single-stranded DNA (ssDNA) in a highly processive manner. Also functions as a DNA deoxyribophosphodiesterase that releases deoxyribose-phosphate moieties following the cleavage of DNA at an apurinic/apyrimidinic (AP) site by either an AP endonuclease or AP lyase.</text>
</comment>
<evidence type="ECO:0000256" key="8">
    <source>
        <dbReference type="ARBA" id="ARBA00022839"/>
    </source>
</evidence>
<dbReference type="PIRSF" id="PIRSF000977">
    <property type="entry name" value="Exodeoxyribonuclease_I"/>
    <property type="match status" value="1"/>
</dbReference>
<feature type="binding site" evidence="16">
    <location>
        <position position="14"/>
    </location>
    <ligand>
        <name>Mg(2+)</name>
        <dbReference type="ChEBI" id="CHEBI:18420"/>
        <label>1</label>
    </ligand>
</feature>
<dbReference type="EMBL" id="CP034900">
    <property type="protein sequence ID" value="QCI16202.1"/>
    <property type="molecule type" value="Genomic_DNA"/>
</dbReference>
<evidence type="ECO:0000256" key="11">
    <source>
        <dbReference type="ARBA" id="ARBA00023204"/>
    </source>
</evidence>
<dbReference type="PROSITE" id="PS51784">
    <property type="entry name" value="EXOI_SH3"/>
    <property type="match status" value="1"/>
</dbReference>
<evidence type="ECO:0000256" key="15">
    <source>
        <dbReference type="PIRSR" id="PIRSR000977-1"/>
    </source>
</evidence>
<gene>
    <name evidence="19" type="ORF">D9V59_02785</name>
</gene>
<dbReference type="GO" id="GO:0006281">
    <property type="term" value="P:DNA repair"/>
    <property type="evidence" value="ECO:0007669"/>
    <property type="project" value="UniProtKB-KW"/>
</dbReference>
<dbReference type="Gene3D" id="1.10.287.1240">
    <property type="match status" value="1"/>
</dbReference>
<dbReference type="OrthoDB" id="9763470at2"/>
<keyword evidence="6 14" id="KW-0227">DNA damage</keyword>
<dbReference type="PANTHER" id="PTHR11046:SF11">
    <property type="entry name" value="EXODEOXYRIBONUCLEASE I"/>
    <property type="match status" value="1"/>
</dbReference>
<reference evidence="19 20" key="1">
    <citation type="submission" date="2018-12" db="EMBL/GenBank/DDBJ databases">
        <authorList>
            <person name="Chong R.A."/>
        </authorList>
    </citation>
    <scope>NUCLEOTIDE SEQUENCE [LARGE SCALE GENOMIC DNA]</scope>
    <source>
        <strain evidence="19 20">Aar</strain>
    </source>
</reference>
<keyword evidence="4 14" id="KW-0540">Nuclease</keyword>
<dbReference type="PANTHER" id="PTHR11046">
    <property type="entry name" value="OLIGORIBONUCLEASE, MITOCHONDRIAL"/>
    <property type="match status" value="1"/>
</dbReference>
<evidence type="ECO:0000256" key="3">
    <source>
        <dbReference type="ARBA" id="ARBA00019900"/>
    </source>
</evidence>
<dbReference type="Pfam" id="PF00929">
    <property type="entry name" value="RNase_T"/>
    <property type="match status" value="1"/>
</dbReference>
<evidence type="ECO:0000256" key="12">
    <source>
        <dbReference type="ARBA" id="ARBA00046035"/>
    </source>
</evidence>
<dbReference type="Gene3D" id="3.30.420.10">
    <property type="entry name" value="Ribonuclease H-like superfamily/Ribonuclease H"/>
    <property type="match status" value="1"/>
</dbReference>
<dbReference type="SUPFAM" id="SSF53098">
    <property type="entry name" value="Ribonuclease H-like"/>
    <property type="match status" value="1"/>
</dbReference>
<reference evidence="19 20" key="2">
    <citation type="submission" date="2019-05" db="EMBL/GenBank/DDBJ databases">
        <title>Genome evolution of the obligate endosymbiont Buchnera aphidicola.</title>
        <authorList>
            <person name="Moran N.A."/>
        </authorList>
    </citation>
    <scope>NUCLEOTIDE SEQUENCE [LARGE SCALE GENOMIC DNA]</scope>
    <source>
        <strain evidence="19 20">Aar</strain>
    </source>
</reference>
<organism evidence="19 20">
    <name type="scientific">Buchnera aphidicola</name>
    <name type="common">Artemisaphis artemisicola</name>
    <dbReference type="NCBI Taxonomy" id="1241836"/>
    <lineage>
        <taxon>Bacteria</taxon>
        <taxon>Pseudomonadati</taxon>
        <taxon>Pseudomonadota</taxon>
        <taxon>Gammaproteobacteria</taxon>
        <taxon>Enterobacterales</taxon>
        <taxon>Erwiniaceae</taxon>
        <taxon>Buchnera</taxon>
    </lineage>
</organism>
<evidence type="ECO:0000256" key="6">
    <source>
        <dbReference type="ARBA" id="ARBA00022763"/>
    </source>
</evidence>
<dbReference type="InterPro" id="IPR013620">
    <property type="entry name" value="Exonuc_1_SH3"/>
</dbReference>
<dbReference type="Proteomes" id="UP000298654">
    <property type="component" value="Chromosome"/>
</dbReference>
<dbReference type="InterPro" id="IPR036397">
    <property type="entry name" value="RNaseH_sf"/>
</dbReference>
<dbReference type="InterPro" id="IPR038649">
    <property type="entry name" value="EXOI_SH3_sf"/>
</dbReference>
<dbReference type="EC" id="3.1.11.1" evidence="2 14"/>
<evidence type="ECO:0000256" key="13">
    <source>
        <dbReference type="ARBA" id="ARBA00046792"/>
    </source>
</evidence>
<dbReference type="FunFam" id="3.30.420.10:FF:000033">
    <property type="entry name" value="Exodeoxyribonuclease I"/>
    <property type="match status" value="1"/>
</dbReference>
<dbReference type="GO" id="GO:0003677">
    <property type="term" value="F:DNA binding"/>
    <property type="evidence" value="ECO:0007669"/>
    <property type="project" value="UniProtKB-KW"/>
</dbReference>
<evidence type="ECO:0000259" key="17">
    <source>
        <dbReference type="PROSITE" id="PS51784"/>
    </source>
</evidence>
<keyword evidence="11 14" id="KW-0234">DNA repair</keyword>
<evidence type="ECO:0000256" key="16">
    <source>
        <dbReference type="PIRSR" id="PIRSR000977-2"/>
    </source>
</evidence>
<keyword evidence="10" id="KW-0238">DNA-binding</keyword>
<feature type="binding site" evidence="15">
    <location>
        <position position="16"/>
    </location>
    <ligand>
        <name>substrate</name>
    </ligand>
</feature>
<dbReference type="InterPro" id="IPR023607">
    <property type="entry name" value="Exodeoxyribonuclease_I"/>
</dbReference>
<dbReference type="NCBIfam" id="NF008746">
    <property type="entry name" value="PRK11779.1"/>
    <property type="match status" value="1"/>
</dbReference>
<evidence type="ECO:0000256" key="10">
    <source>
        <dbReference type="ARBA" id="ARBA00023125"/>
    </source>
</evidence>
<keyword evidence="9 16" id="KW-0460">Magnesium</keyword>
<comment type="subunit">
    <text evidence="13">Monomer. Interacts with ssb (via C-terminus); this interaction stimulates the exonuclease activity by recruiting the enzyme to its substrate.</text>
</comment>
<feature type="binding site" evidence="16">
    <location>
        <position position="185"/>
    </location>
    <ligand>
        <name>Mg(2+)</name>
        <dbReference type="ChEBI" id="CHEBI:18420"/>
        <label>2</label>
    </ligand>
</feature>
<evidence type="ECO:0000313" key="20">
    <source>
        <dbReference type="Proteomes" id="UP000298654"/>
    </source>
</evidence>
<evidence type="ECO:0000259" key="18">
    <source>
        <dbReference type="PROSITE" id="PS51785"/>
    </source>
</evidence>
<dbReference type="InterPro" id="IPR022894">
    <property type="entry name" value="Oligoribonuclease"/>
</dbReference>
<accession>A0A4D6XI87</accession>
<dbReference type="GO" id="GO:0008310">
    <property type="term" value="F:single-stranded DNA 3'-5' DNA exonuclease activity"/>
    <property type="evidence" value="ECO:0007669"/>
    <property type="project" value="UniProtKB-EC"/>
</dbReference>
<proteinExistence type="predicted"/>
<keyword evidence="8 14" id="KW-0269">Exonuclease</keyword>
<dbReference type="Pfam" id="PF08411">
    <property type="entry name" value="ExoI_SH3"/>
    <property type="match status" value="1"/>
</dbReference>
<evidence type="ECO:0000256" key="5">
    <source>
        <dbReference type="ARBA" id="ARBA00022723"/>
    </source>
</evidence>
<feature type="binding site" evidence="16">
    <location>
        <position position="16"/>
    </location>
    <ligand>
        <name>Mg(2+)</name>
        <dbReference type="ChEBI" id="CHEBI:18420"/>
        <label>2</label>
    </ligand>
</feature>
<dbReference type="Gene3D" id="1.20.1280.70">
    <property type="entry name" value="Exonuclease ExoI, domain 3"/>
    <property type="match status" value="1"/>
</dbReference>
<evidence type="ECO:0000256" key="14">
    <source>
        <dbReference type="PIRNR" id="PIRNR000977"/>
    </source>
</evidence>
<dbReference type="Gene3D" id="3.30.1520.20">
    <property type="entry name" value="Exonuclease ExoI, domain 2"/>
    <property type="match status" value="1"/>
</dbReference>
<evidence type="ECO:0000256" key="9">
    <source>
        <dbReference type="ARBA" id="ARBA00022842"/>
    </source>
</evidence>
<comment type="catalytic activity">
    <reaction evidence="1 14">
        <text>Exonucleolytic cleavage in the 3'- to 5'-direction to yield nucleoside 5'-phosphates.</text>
        <dbReference type="EC" id="3.1.11.1"/>
    </reaction>
</comment>
<dbReference type="InterPro" id="IPR058561">
    <property type="entry name" value="Exonuc_1_C"/>
</dbReference>
<evidence type="ECO:0000256" key="2">
    <source>
        <dbReference type="ARBA" id="ARBA00012108"/>
    </source>
</evidence>
<dbReference type="InterPro" id="IPR034747">
    <property type="entry name" value="EXOI_SH3"/>
</dbReference>
<evidence type="ECO:0000256" key="7">
    <source>
        <dbReference type="ARBA" id="ARBA00022801"/>
    </source>
</evidence>
<keyword evidence="7 14" id="KW-0378">Hydrolase</keyword>
<feature type="domain" description="ExoI SH3-like" evidence="17">
    <location>
        <begin position="201"/>
        <end position="349"/>
    </location>
</feature>
<dbReference type="GO" id="GO:0000175">
    <property type="term" value="F:3'-5'-RNA exonuclease activity"/>
    <property type="evidence" value="ECO:0007669"/>
    <property type="project" value="InterPro"/>
</dbReference>
<comment type="cofactor">
    <cofactor evidence="16">
        <name>Mg(2+)</name>
        <dbReference type="ChEBI" id="CHEBI:18420"/>
    </cofactor>
    <text evidence="16">Binds 2 Mg(2+) ions per monomer.</text>
</comment>
<evidence type="ECO:0000256" key="4">
    <source>
        <dbReference type="ARBA" id="ARBA00022722"/>
    </source>
</evidence>
<evidence type="ECO:0000313" key="19">
    <source>
        <dbReference type="EMBL" id="QCI16202.1"/>
    </source>
</evidence>
<feature type="binding site" evidence="15">
    <location>
        <position position="164"/>
    </location>
    <ligand>
        <name>substrate</name>
    </ligand>
</feature>
<dbReference type="InterPro" id="IPR012337">
    <property type="entry name" value="RNaseH-like_sf"/>
</dbReference>
<dbReference type="Pfam" id="PF26016">
    <property type="entry name" value="ExoI_C"/>
    <property type="match status" value="1"/>
</dbReference>
<dbReference type="RefSeq" id="WP_158364884.1">
    <property type="nucleotide sequence ID" value="NZ_CP034900.1"/>
</dbReference>
<evidence type="ECO:0000256" key="1">
    <source>
        <dbReference type="ARBA" id="ARBA00000563"/>
    </source>
</evidence>
<dbReference type="CDD" id="cd06138">
    <property type="entry name" value="ExoI_N"/>
    <property type="match status" value="1"/>
</dbReference>
<dbReference type="InterPro" id="IPR013520">
    <property type="entry name" value="Ribonucl_H"/>
</dbReference>
<name>A0A4D6XI87_9GAMM</name>
<feature type="domain" description="ExoI C-terminal" evidence="18">
    <location>
        <begin position="353"/>
        <end position="469"/>
    </location>
</feature>
<dbReference type="GO" id="GO:0046872">
    <property type="term" value="F:metal ion binding"/>
    <property type="evidence" value="ECO:0007669"/>
    <property type="project" value="UniProtKB-KW"/>
</dbReference>
<keyword evidence="5 16" id="KW-0479">Metal-binding</keyword>